<comment type="caution">
    <text evidence="1">The sequence shown here is derived from an EMBL/GenBank/DDBJ whole genome shotgun (WGS) entry which is preliminary data.</text>
</comment>
<accession>A0A8J5IKX5</accession>
<organism evidence="1 2">
    <name type="scientific">Phytophthora aleatoria</name>
    <dbReference type="NCBI Taxonomy" id="2496075"/>
    <lineage>
        <taxon>Eukaryota</taxon>
        <taxon>Sar</taxon>
        <taxon>Stramenopiles</taxon>
        <taxon>Oomycota</taxon>
        <taxon>Peronosporomycetes</taxon>
        <taxon>Peronosporales</taxon>
        <taxon>Peronosporaceae</taxon>
        <taxon>Phytophthora</taxon>
    </lineage>
</organism>
<dbReference type="Proteomes" id="UP000709295">
    <property type="component" value="Unassembled WGS sequence"/>
</dbReference>
<gene>
    <name evidence="1" type="ORF">JG688_00014102</name>
</gene>
<sequence>MSSFMRDEYHEWLEWYVEGKKATDTAYESLLRRFTYRHGFVQRTPSGLTEKLSDLITVRDDFAKTFKETHSGFDAYAVFNTDETGIC</sequence>
<reference evidence="1" key="1">
    <citation type="submission" date="2021-01" db="EMBL/GenBank/DDBJ databases">
        <title>Phytophthora aleatoria, a newly-described species from Pinus radiata is distinct from Phytophthora cactorum isolates based on comparative genomics.</title>
        <authorList>
            <person name="Mcdougal R."/>
            <person name="Panda P."/>
            <person name="Williams N."/>
            <person name="Studholme D.J."/>
        </authorList>
    </citation>
    <scope>NUCLEOTIDE SEQUENCE</scope>
    <source>
        <strain evidence="1">NZFS 4037</strain>
    </source>
</reference>
<keyword evidence="2" id="KW-1185">Reference proteome</keyword>
<name>A0A8J5IKX5_9STRA</name>
<dbReference type="AlphaFoldDB" id="A0A8J5IKX5"/>
<protein>
    <submittedName>
        <fullName evidence="1">Uncharacterized protein</fullName>
    </submittedName>
</protein>
<dbReference type="EMBL" id="JAENGY010001288">
    <property type="protein sequence ID" value="KAG6950554.1"/>
    <property type="molecule type" value="Genomic_DNA"/>
</dbReference>
<evidence type="ECO:0000313" key="2">
    <source>
        <dbReference type="Proteomes" id="UP000709295"/>
    </source>
</evidence>
<proteinExistence type="predicted"/>
<evidence type="ECO:0000313" key="1">
    <source>
        <dbReference type="EMBL" id="KAG6950554.1"/>
    </source>
</evidence>